<reference evidence="2" key="1">
    <citation type="journal article" date="2019" name="Int. J. Syst. Evol. Microbiol.">
        <title>The Global Catalogue of Microorganisms (GCM) 10K type strain sequencing project: providing services to taxonomists for standard genome sequencing and annotation.</title>
        <authorList>
            <consortium name="The Broad Institute Genomics Platform"/>
            <consortium name="The Broad Institute Genome Sequencing Center for Infectious Disease"/>
            <person name="Wu L."/>
            <person name="Ma J."/>
        </authorList>
    </citation>
    <scope>NUCLEOTIDE SEQUENCE [LARGE SCALE GENOMIC DNA]</scope>
    <source>
        <strain evidence="2">JCM 17975</strain>
    </source>
</reference>
<dbReference type="Gene3D" id="3.40.50.1820">
    <property type="entry name" value="alpha/beta hydrolase"/>
    <property type="match status" value="1"/>
</dbReference>
<name>A0ABP8WNC7_9MICO</name>
<organism evidence="1 2">
    <name type="scientific">Promicromonospora umidemergens</name>
    <dbReference type="NCBI Taxonomy" id="629679"/>
    <lineage>
        <taxon>Bacteria</taxon>
        <taxon>Bacillati</taxon>
        <taxon>Actinomycetota</taxon>
        <taxon>Actinomycetes</taxon>
        <taxon>Micrococcales</taxon>
        <taxon>Promicromonosporaceae</taxon>
        <taxon>Promicromonospora</taxon>
    </lineage>
</organism>
<gene>
    <name evidence="1" type="ORF">GCM10023198_08410</name>
</gene>
<evidence type="ECO:0000313" key="2">
    <source>
        <dbReference type="Proteomes" id="UP001500843"/>
    </source>
</evidence>
<dbReference type="Proteomes" id="UP001500843">
    <property type="component" value="Unassembled WGS sequence"/>
</dbReference>
<keyword evidence="2" id="KW-1185">Reference proteome</keyword>
<dbReference type="InterPro" id="IPR029058">
    <property type="entry name" value="AB_hydrolase_fold"/>
</dbReference>
<comment type="caution">
    <text evidence="1">The sequence shown here is derived from an EMBL/GenBank/DDBJ whole genome shotgun (WGS) entry which is preliminary data.</text>
</comment>
<evidence type="ECO:0000313" key="1">
    <source>
        <dbReference type="EMBL" id="GAA4691840.1"/>
    </source>
</evidence>
<protein>
    <recommendedName>
        <fullName evidence="3">Alpha/beta hydrolase family protein</fullName>
    </recommendedName>
</protein>
<proteinExistence type="predicted"/>
<dbReference type="RefSeq" id="WP_253875165.1">
    <property type="nucleotide sequence ID" value="NZ_BAABHM010000005.1"/>
</dbReference>
<accession>A0ABP8WNC7</accession>
<sequence>MVSPPDAPLAPVDTVTVYGGVGPSAVDLDSVRRAAALATGAADDLRAAAVRCLGVSGDLVVPGAGVVEATWRLPVEAVAEAMARARALEAAAQDAARCLVASAERCDLLGWRLLRAAGLYLEAESTAQRVVGALVTAGSFGVGAAFGGLGWAGLAGAGVVGGAAMAGYVAGGVLSGGASWAVTGQLGTTATRGLAPFSDEAFTGLGSGVALARPGLAQGRSGVGGGAGALAHVARELPVLGNDDQGVRITRLGAEDFADGAVPAWSDTGARSVQEALGRIDSLYPEHGGAPAGTVAVQKVTGSDGAVSWTVLIPGTQSAFPAEHPLDGRTDVELVAGQPDGATAAVERALADSSVGPGEPVTFVGHSLGGIAAAALVSRAGFAERYRVGGLVTAGSPTGSLATPTGVPVLHLETPEEIVSHADGRSASENPRTPDRVTVVRSLRDSTSAADRAASGSVVQAHAVTTHVRTLDLAIGLGDPRVTEVTDRIGPRLDGEAVSTTFYRAERAGT</sequence>
<dbReference type="SUPFAM" id="SSF53474">
    <property type="entry name" value="alpha/beta-Hydrolases"/>
    <property type="match status" value="1"/>
</dbReference>
<evidence type="ECO:0008006" key="3">
    <source>
        <dbReference type="Google" id="ProtNLM"/>
    </source>
</evidence>
<dbReference type="EMBL" id="BAABHM010000005">
    <property type="protein sequence ID" value="GAA4691840.1"/>
    <property type="molecule type" value="Genomic_DNA"/>
</dbReference>